<sequence length="143" mass="15378">MDVCTAIPGSNGKQCGVGPTTRRIIAGADLEAGSGSGSGAARRRKSGSKYMVKMGLRTVPYRQRDDPGAPPLAEDADAEAQLFGIDRRMRKSRVSLALHCTARETEHAVFCVLVANWQLAKQMQVHVGSSDLAKETTADYSER</sequence>
<evidence type="ECO:0000313" key="1">
    <source>
        <dbReference type="EMBL" id="BAD82095.1"/>
    </source>
</evidence>
<dbReference type="EMBL" id="AP003297">
    <property type="protein sequence ID" value="BAD82095.1"/>
    <property type="molecule type" value="Genomic_DNA"/>
</dbReference>
<accession>Q5N8W5</accession>
<reference evidence="1" key="1">
    <citation type="journal article" date="2002" name="Nature">
        <title>The genome sequence and structure of rice chromosome 1.</title>
        <authorList>
            <person name="Sasaki T."/>
            <person name="Matsumoto T."/>
            <person name="Yamamoto K."/>
            <person name="Sakata K."/>
            <person name="Baba T."/>
            <person name="Katayose Y."/>
            <person name="Wu J."/>
            <person name="Niimura Y."/>
            <person name="Cheng Z."/>
            <person name="Nagamura Y."/>
            <person name="Antonio B.A."/>
            <person name="Kanamori H."/>
            <person name="Hosokawa S."/>
            <person name="Masukawa M."/>
            <person name="Arikawa K."/>
            <person name="Chiden Y."/>
            <person name="Hayashi M."/>
            <person name="Okamoto M."/>
            <person name="Ando T."/>
            <person name="Aoki H."/>
            <person name="Arita K."/>
            <person name="Hamada M."/>
            <person name="Harada C."/>
            <person name="Hijishita S."/>
            <person name="Honda M."/>
            <person name="Ichikawa Y."/>
            <person name="Idonuma A."/>
            <person name="Iijima M."/>
            <person name="Ikeda M."/>
            <person name="Ikeno M."/>
            <person name="Itoh S."/>
            <person name="Itoh T."/>
            <person name="Itoh Y."/>
            <person name="Itoh Y."/>
            <person name="Iwabuchi A."/>
            <person name="Kamiya K."/>
            <person name="Karasawa W."/>
            <person name="Katagiri S."/>
            <person name="Kikuta A."/>
            <person name="Kobayashi N."/>
            <person name="Kono I."/>
            <person name="Machita K."/>
            <person name="Maehara T."/>
            <person name="Mizuno H."/>
            <person name="Mizubayashi T."/>
            <person name="Mukai Y."/>
            <person name="Nagasaki H."/>
            <person name="Nakashima M."/>
            <person name="Nakama Y."/>
            <person name="Nakamichi Y."/>
            <person name="Nakamura M."/>
            <person name="Namiki N."/>
            <person name="Negishi M."/>
            <person name="Ohta I."/>
            <person name="Ono N."/>
            <person name="Saji S."/>
            <person name="Sakai K."/>
            <person name="Shibata M."/>
            <person name="Shimokawa T."/>
            <person name="Shomura A."/>
            <person name="Song J."/>
            <person name="Takazaki Y."/>
            <person name="Terasawa K."/>
            <person name="Tsuji K."/>
            <person name="Waki K."/>
            <person name="Yamagata H."/>
            <person name="Yamane H."/>
            <person name="Yoshiki S."/>
            <person name="Yoshihara R."/>
            <person name="Yukawa K."/>
            <person name="Zhong H."/>
            <person name="Iwama H."/>
            <person name="Endo T."/>
            <person name="Ito H."/>
            <person name="Hahn J.H."/>
            <person name="Kim H.I."/>
            <person name="Eun M.Y."/>
            <person name="Yano M."/>
            <person name="Jiang J."/>
            <person name="Gojobori T."/>
        </authorList>
    </citation>
    <scope>NUCLEOTIDE SEQUENCE [LARGE SCALE GENOMIC DNA]</scope>
</reference>
<organism evidence="1">
    <name type="scientific">Oryza sativa subsp. japonica</name>
    <name type="common">Rice</name>
    <dbReference type="NCBI Taxonomy" id="39947"/>
    <lineage>
        <taxon>Eukaryota</taxon>
        <taxon>Viridiplantae</taxon>
        <taxon>Streptophyta</taxon>
        <taxon>Embryophyta</taxon>
        <taxon>Tracheophyta</taxon>
        <taxon>Spermatophyta</taxon>
        <taxon>Magnoliopsida</taxon>
        <taxon>Liliopsida</taxon>
        <taxon>Poales</taxon>
        <taxon>Poaceae</taxon>
        <taxon>BOP clade</taxon>
        <taxon>Oryzoideae</taxon>
        <taxon>Oryzeae</taxon>
        <taxon>Oryzinae</taxon>
        <taxon>Oryza</taxon>
        <taxon>Oryza sativa</taxon>
    </lineage>
</organism>
<dbReference type="AlphaFoldDB" id="Q5N8W5"/>
<dbReference type="Proteomes" id="UP000817658">
    <property type="component" value="Chromosome 1"/>
</dbReference>
<gene>
    <name evidence="1" type="primary">P0698A10.38</name>
</gene>
<proteinExistence type="predicted"/>
<name>Q5N8W5_ORYSJ</name>
<protein>
    <submittedName>
        <fullName evidence="1">Uncharacterized protein</fullName>
    </submittedName>
</protein>